<sequence length="88" mass="9706">MSAVCHVHGHQQSRSGHQDELERPEADVGDGEEVIIADAVASWLLRVAGEAGLLVSPYALGFHLWFRVCRKCKHKVVNVLKHLVNKGV</sequence>
<keyword evidence="3" id="KW-1185">Reference proteome</keyword>
<accession>A0A8C6P7G9</accession>
<dbReference type="GeneTree" id="ENSGT01030000235048"/>
<reference evidence="2" key="1">
    <citation type="submission" date="2014-08" db="EMBL/GenBank/DDBJ databases">
        <authorList>
            <person name="Senf B."/>
            <person name="Petzold A."/>
            <person name="Downie B.R."/>
            <person name="Koch P."/>
            <person name="Platzer M."/>
        </authorList>
    </citation>
    <scope>NUCLEOTIDE SEQUENCE [LARGE SCALE GENOMIC DNA]</scope>
    <source>
        <strain evidence="2">GRZ</strain>
    </source>
</reference>
<evidence type="ECO:0000256" key="1">
    <source>
        <dbReference type="SAM" id="MobiDB-lite"/>
    </source>
</evidence>
<proteinExistence type="predicted"/>
<evidence type="ECO:0000313" key="2">
    <source>
        <dbReference type="Ensembl" id="ENSNFUP00015039114.1"/>
    </source>
</evidence>
<dbReference type="Proteomes" id="UP000694548">
    <property type="component" value="Chromosome sgr11"/>
</dbReference>
<feature type="region of interest" description="Disordered" evidence="1">
    <location>
        <begin position="1"/>
        <end position="27"/>
    </location>
</feature>
<protein>
    <submittedName>
        <fullName evidence="2">Uncharacterized protein</fullName>
    </submittedName>
</protein>
<reference evidence="2" key="2">
    <citation type="submission" date="2025-08" db="UniProtKB">
        <authorList>
            <consortium name="Ensembl"/>
        </authorList>
    </citation>
    <scope>IDENTIFICATION</scope>
</reference>
<dbReference type="Ensembl" id="ENSNFUT00015040831.1">
    <property type="protein sequence ID" value="ENSNFUP00015039114.1"/>
    <property type="gene ID" value="ENSNFUG00015018860.1"/>
</dbReference>
<organism evidence="2 3">
    <name type="scientific">Nothobranchius furzeri</name>
    <name type="common">Turquoise killifish</name>
    <dbReference type="NCBI Taxonomy" id="105023"/>
    <lineage>
        <taxon>Eukaryota</taxon>
        <taxon>Metazoa</taxon>
        <taxon>Chordata</taxon>
        <taxon>Craniata</taxon>
        <taxon>Vertebrata</taxon>
        <taxon>Euteleostomi</taxon>
        <taxon>Actinopterygii</taxon>
        <taxon>Neopterygii</taxon>
        <taxon>Teleostei</taxon>
        <taxon>Neoteleostei</taxon>
        <taxon>Acanthomorphata</taxon>
        <taxon>Ovalentaria</taxon>
        <taxon>Atherinomorphae</taxon>
        <taxon>Cyprinodontiformes</taxon>
        <taxon>Nothobranchiidae</taxon>
        <taxon>Nothobranchius</taxon>
    </lineage>
</organism>
<name>A0A8C6P7G9_NOTFU</name>
<reference evidence="2" key="3">
    <citation type="submission" date="2025-09" db="UniProtKB">
        <authorList>
            <consortium name="Ensembl"/>
        </authorList>
    </citation>
    <scope>IDENTIFICATION</scope>
</reference>
<feature type="compositionally biased region" description="Basic and acidic residues" evidence="1">
    <location>
        <begin position="16"/>
        <end position="26"/>
    </location>
</feature>
<dbReference type="AlphaFoldDB" id="A0A8C6P7G9"/>
<evidence type="ECO:0000313" key="3">
    <source>
        <dbReference type="Proteomes" id="UP000694548"/>
    </source>
</evidence>